<dbReference type="Proteomes" id="UP000077266">
    <property type="component" value="Unassembled WGS sequence"/>
</dbReference>
<dbReference type="OrthoDB" id="3171382at2759"/>
<keyword evidence="2" id="KW-1185">Reference proteome</keyword>
<evidence type="ECO:0000313" key="2">
    <source>
        <dbReference type="Proteomes" id="UP000077266"/>
    </source>
</evidence>
<reference evidence="1 2" key="1">
    <citation type="journal article" date="2016" name="Mol. Biol. Evol.">
        <title>Comparative Genomics of Early-Diverging Mushroom-Forming Fungi Provides Insights into the Origins of Lignocellulose Decay Capabilities.</title>
        <authorList>
            <person name="Nagy L.G."/>
            <person name="Riley R."/>
            <person name="Tritt A."/>
            <person name="Adam C."/>
            <person name="Daum C."/>
            <person name="Floudas D."/>
            <person name="Sun H."/>
            <person name="Yadav J.S."/>
            <person name="Pangilinan J."/>
            <person name="Larsson K.H."/>
            <person name="Matsuura K."/>
            <person name="Barry K."/>
            <person name="Labutti K."/>
            <person name="Kuo R."/>
            <person name="Ohm R.A."/>
            <person name="Bhattacharya S.S."/>
            <person name="Shirouzu T."/>
            <person name="Yoshinaga Y."/>
            <person name="Martin F.M."/>
            <person name="Grigoriev I.V."/>
            <person name="Hibbett D.S."/>
        </authorList>
    </citation>
    <scope>NUCLEOTIDE SEQUENCE [LARGE SCALE GENOMIC DNA]</scope>
    <source>
        <strain evidence="1 2">HHB12029</strain>
    </source>
</reference>
<proteinExistence type="predicted"/>
<evidence type="ECO:0000313" key="1">
    <source>
        <dbReference type="EMBL" id="KZV83625.1"/>
    </source>
</evidence>
<organism evidence="1 2">
    <name type="scientific">Exidia glandulosa HHB12029</name>
    <dbReference type="NCBI Taxonomy" id="1314781"/>
    <lineage>
        <taxon>Eukaryota</taxon>
        <taxon>Fungi</taxon>
        <taxon>Dikarya</taxon>
        <taxon>Basidiomycota</taxon>
        <taxon>Agaricomycotina</taxon>
        <taxon>Agaricomycetes</taxon>
        <taxon>Auriculariales</taxon>
        <taxon>Exidiaceae</taxon>
        <taxon>Exidia</taxon>
    </lineage>
</organism>
<gene>
    <name evidence="1" type="ORF">EXIGLDRAFT_728178</name>
</gene>
<dbReference type="AlphaFoldDB" id="A0A165D1F4"/>
<dbReference type="EMBL" id="KV426262">
    <property type="protein sequence ID" value="KZV83625.1"/>
    <property type="molecule type" value="Genomic_DNA"/>
</dbReference>
<dbReference type="InParanoid" id="A0A165D1F4"/>
<name>A0A165D1F4_EXIGL</name>
<protein>
    <submittedName>
        <fullName evidence="1">Uncharacterized protein</fullName>
    </submittedName>
</protein>
<accession>A0A165D1F4</accession>
<sequence>MISAGPSKPSKRETVDERTFVSCTQTAEGRAAGRPPRCKTYSIRYMVDLAESVKEIPLPEEGNVDSLTYTGDAVQRGPATKYWTPGATYLWRSSNFTDTMRHLLEMSRTPEQLELSHAHRTAARRRWAAHRRAIELYKAGRAPQPPPWREPGIPQQLDPSTRMVDITVSPQRIHSALAELYNPVLRAAQTAAPGQMAGNFVESIRRGDPVQLWNLLGRVTNDYRRLREEEKRKAAADVTRKEKA</sequence>